<dbReference type="EMBL" id="CP054929">
    <property type="protein sequence ID" value="QKW48923.1"/>
    <property type="molecule type" value="Genomic_DNA"/>
</dbReference>
<dbReference type="InterPro" id="IPR001753">
    <property type="entry name" value="Enoyl-CoA_hydra/iso"/>
</dbReference>
<evidence type="ECO:0000313" key="4">
    <source>
        <dbReference type="EMBL" id="QKW48923.1"/>
    </source>
</evidence>
<protein>
    <submittedName>
        <fullName evidence="4">Enoyl-CoA hydratase/isomerase family protein</fullName>
    </submittedName>
</protein>
<dbReference type="InterPro" id="IPR018376">
    <property type="entry name" value="Enoyl-CoA_hyd/isom_CS"/>
</dbReference>
<gene>
    <name evidence="4" type="ORF">HUT08_04500</name>
</gene>
<evidence type="ECO:0000313" key="5">
    <source>
        <dbReference type="Proteomes" id="UP000509303"/>
    </source>
</evidence>
<accession>A0A7H8N3N3</accession>
<evidence type="ECO:0000256" key="1">
    <source>
        <dbReference type="ARBA" id="ARBA00005254"/>
    </source>
</evidence>
<sequence>MEPCLLYSVTDGIATVMIHNPAKRNAMTYDMWRELPPLLDKLTVDPHVRALVLTGDGDTFCAGADIGSLIERGEEAQGLAVSAEEALATFPKPTLAAVRGYCVGGGCQLATACDLRFATDDSAFGITPAKLGIVYPASSTARLVSLVGPATAKQLLFSAELINAQRAHLRGLVDEVFAPEDFDHEVARFARVLASRSQLTQAAAKEFAAGPVDPERTAYWTEQARTSDDTVEGVTAFLEHRAPRFSWTLPAS</sequence>
<proteinExistence type="inferred from homology"/>
<dbReference type="Gene3D" id="3.90.226.10">
    <property type="entry name" value="2-enoyl-CoA Hydratase, Chain A, domain 1"/>
    <property type="match status" value="1"/>
</dbReference>
<dbReference type="SUPFAM" id="SSF52096">
    <property type="entry name" value="ClpP/crotonase"/>
    <property type="match status" value="1"/>
</dbReference>
<reference evidence="4 5" key="1">
    <citation type="submission" date="2020-06" db="EMBL/GenBank/DDBJ databases">
        <title>Genome mining for natural products.</title>
        <authorList>
            <person name="Zhang B."/>
            <person name="Shi J."/>
            <person name="Ge H."/>
        </authorList>
    </citation>
    <scope>NUCLEOTIDE SEQUENCE [LARGE SCALE GENOMIC DNA]</scope>
    <source>
        <strain evidence="4 5">NA00687</strain>
    </source>
</reference>
<name>A0A7H8N3N3_9ACTN</name>
<dbReference type="Gene3D" id="1.10.12.10">
    <property type="entry name" value="Lyase 2-enoyl-coa Hydratase, Chain A, domain 2"/>
    <property type="match status" value="1"/>
</dbReference>
<dbReference type="Proteomes" id="UP000509303">
    <property type="component" value="Chromosome"/>
</dbReference>
<evidence type="ECO:0000256" key="3">
    <source>
        <dbReference type="RuleBase" id="RU003707"/>
    </source>
</evidence>
<keyword evidence="5" id="KW-1185">Reference proteome</keyword>
<dbReference type="CDD" id="cd06558">
    <property type="entry name" value="crotonase-like"/>
    <property type="match status" value="1"/>
</dbReference>
<keyword evidence="4" id="KW-0413">Isomerase</keyword>
<dbReference type="GO" id="GO:0006635">
    <property type="term" value="P:fatty acid beta-oxidation"/>
    <property type="evidence" value="ECO:0007669"/>
    <property type="project" value="TreeGrafter"/>
</dbReference>
<comment type="similarity">
    <text evidence="1 3">Belongs to the enoyl-CoA hydratase/isomerase family.</text>
</comment>
<dbReference type="RefSeq" id="WP_176160655.1">
    <property type="nucleotide sequence ID" value="NZ_CP054929.1"/>
</dbReference>
<dbReference type="AlphaFoldDB" id="A0A7H8N3N3"/>
<dbReference type="InterPro" id="IPR014748">
    <property type="entry name" value="Enoyl-CoA_hydra_C"/>
</dbReference>
<keyword evidence="2" id="KW-0456">Lyase</keyword>
<organism evidence="4 5">
    <name type="scientific">Streptomyces buecherae</name>
    <dbReference type="NCBI Taxonomy" id="2763006"/>
    <lineage>
        <taxon>Bacteria</taxon>
        <taxon>Bacillati</taxon>
        <taxon>Actinomycetota</taxon>
        <taxon>Actinomycetes</taxon>
        <taxon>Kitasatosporales</taxon>
        <taxon>Streptomycetaceae</taxon>
        <taxon>Streptomyces</taxon>
    </lineage>
</organism>
<evidence type="ECO:0000256" key="2">
    <source>
        <dbReference type="ARBA" id="ARBA00023239"/>
    </source>
</evidence>
<dbReference type="GO" id="GO:0016853">
    <property type="term" value="F:isomerase activity"/>
    <property type="evidence" value="ECO:0007669"/>
    <property type="project" value="UniProtKB-KW"/>
</dbReference>
<dbReference type="Pfam" id="PF00378">
    <property type="entry name" value="ECH_1"/>
    <property type="match status" value="1"/>
</dbReference>
<dbReference type="PROSITE" id="PS00166">
    <property type="entry name" value="ENOYL_COA_HYDRATASE"/>
    <property type="match status" value="1"/>
</dbReference>
<dbReference type="PANTHER" id="PTHR11941">
    <property type="entry name" value="ENOYL-COA HYDRATASE-RELATED"/>
    <property type="match status" value="1"/>
</dbReference>
<dbReference type="GO" id="GO:0016829">
    <property type="term" value="F:lyase activity"/>
    <property type="evidence" value="ECO:0007669"/>
    <property type="project" value="UniProtKB-KW"/>
</dbReference>
<dbReference type="InterPro" id="IPR029045">
    <property type="entry name" value="ClpP/crotonase-like_dom_sf"/>
</dbReference>
<dbReference type="PANTHER" id="PTHR11941:SF127">
    <property type="entry name" value="ENOYL-COA HYDRATASE ECHA18 (ENOYL HYDRASE) (UNSATURATED ACYL-COA HYDRATASE) (CROTONASE)-RELATED"/>
    <property type="match status" value="1"/>
</dbReference>